<dbReference type="PANTHER" id="PTHR15180:SF1">
    <property type="entry name" value="GENERAL TRANSCRIPTION FACTOR 3C POLYPEPTIDE 1"/>
    <property type="match status" value="1"/>
</dbReference>
<feature type="domain" description="General transcription factor 3C polypeptide 1 winged-helix" evidence="8">
    <location>
        <begin position="43"/>
        <end position="101"/>
    </location>
</feature>
<evidence type="ECO:0000313" key="10">
    <source>
        <dbReference type="EMBL" id="GFT14430.1"/>
    </source>
</evidence>
<feature type="domain" description="B-block binding subunit of TFIIIC" evidence="7">
    <location>
        <begin position="210"/>
        <end position="284"/>
    </location>
</feature>
<dbReference type="GO" id="GO:0005634">
    <property type="term" value="C:nucleus"/>
    <property type="evidence" value="ECO:0007669"/>
    <property type="project" value="UniProtKB-SubCell"/>
</dbReference>
<comment type="caution">
    <text evidence="10">The sequence shown here is derived from an EMBL/GenBank/DDBJ whole genome shotgun (WGS) entry which is preliminary data.</text>
</comment>
<evidence type="ECO:0000259" key="7">
    <source>
        <dbReference type="Pfam" id="PF04182"/>
    </source>
</evidence>
<feature type="compositionally biased region" description="Basic and acidic residues" evidence="6">
    <location>
        <begin position="1156"/>
        <end position="1170"/>
    </location>
</feature>
<evidence type="ECO:0000259" key="9">
    <source>
        <dbReference type="Pfam" id="PF24101"/>
    </source>
</evidence>
<evidence type="ECO:0000256" key="5">
    <source>
        <dbReference type="ARBA" id="ARBA00023242"/>
    </source>
</evidence>
<keyword evidence="4" id="KW-0804">Transcription</keyword>
<name>A0A8X6TIJ7_NEPPI</name>
<dbReference type="Pfam" id="PF24101">
    <property type="entry name" value="WHD_GTF3C1"/>
    <property type="match status" value="1"/>
</dbReference>
<dbReference type="InterPro" id="IPR044210">
    <property type="entry name" value="Tfc3-like"/>
</dbReference>
<evidence type="ECO:0000256" key="3">
    <source>
        <dbReference type="ARBA" id="ARBA00023125"/>
    </source>
</evidence>
<evidence type="ECO:0000256" key="6">
    <source>
        <dbReference type="SAM" id="MobiDB-lite"/>
    </source>
</evidence>
<dbReference type="GO" id="GO:0006384">
    <property type="term" value="P:transcription initiation at RNA polymerase III promoter"/>
    <property type="evidence" value="ECO:0007669"/>
    <property type="project" value="InterPro"/>
</dbReference>
<dbReference type="InterPro" id="IPR007309">
    <property type="entry name" value="TFIIIC_Bblock-bd"/>
</dbReference>
<evidence type="ECO:0000256" key="4">
    <source>
        <dbReference type="ARBA" id="ARBA00023163"/>
    </source>
</evidence>
<reference evidence="10" key="1">
    <citation type="submission" date="2020-08" db="EMBL/GenBank/DDBJ databases">
        <title>Multicomponent nature underlies the extraordinary mechanical properties of spider dragline silk.</title>
        <authorList>
            <person name="Kono N."/>
            <person name="Nakamura H."/>
            <person name="Mori M."/>
            <person name="Yoshida Y."/>
            <person name="Ohtoshi R."/>
            <person name="Malay A.D."/>
            <person name="Moran D.A.P."/>
            <person name="Tomita M."/>
            <person name="Numata K."/>
            <person name="Arakawa K."/>
        </authorList>
    </citation>
    <scope>NUCLEOTIDE SEQUENCE</scope>
</reference>
<evidence type="ECO:0000256" key="1">
    <source>
        <dbReference type="ARBA" id="ARBA00004123"/>
    </source>
</evidence>
<protein>
    <submittedName>
        <fullName evidence="10">General transcription factor 3C polypeptide 1</fullName>
    </submittedName>
</protein>
<dbReference type="OrthoDB" id="68020at2759"/>
<feature type="region of interest" description="Disordered" evidence="6">
    <location>
        <begin position="1077"/>
        <end position="1170"/>
    </location>
</feature>
<evidence type="ECO:0000313" key="11">
    <source>
        <dbReference type="Proteomes" id="UP000887013"/>
    </source>
</evidence>
<dbReference type="GO" id="GO:0000127">
    <property type="term" value="C:transcription factor TFIIIC complex"/>
    <property type="evidence" value="ECO:0007669"/>
    <property type="project" value="InterPro"/>
</dbReference>
<dbReference type="InterPro" id="IPR056428">
    <property type="entry name" value="WH_GTF3C1"/>
</dbReference>
<feature type="compositionally biased region" description="Basic and acidic residues" evidence="6">
    <location>
        <begin position="1105"/>
        <end position="1127"/>
    </location>
</feature>
<keyword evidence="11" id="KW-1185">Reference proteome</keyword>
<sequence length="1987" mass="230100">MEGYSSLFKLLDPHDVSELMVRIVGIVLVRSVVLKMAADYDFMNSLLDEIALEGLDGITLQMLWKRIADRPRFPIPVDEDSKKYFWNQIAKHKEIEVYKLSKPRKFSPVFNRYDNIDDKFDAVVEIPEKVPDPYLPILPVKDGNIRGSCSDYKSRKCITSEIRNGNILQSLSQAMEEWGDSLVFVASPKIRLLSLIGTETDPLIDMNLEEYCLLERIGRSRYLGDVLQGGGSLLATESCFCKELHYYLKKLTAKGLVTKQQLIMRNKEGNLYIGCLFHLKRFYNQRKVTMAEWMKRLCDILKGKPQKREACRILKKEVGISDKTLRILTNRMFEKWVKFTTVPYREFYPDGSRKELYSLKGQEKMIKVAQLTRHYDEDSEQEDENENHEKDENLPLNVYFDASKIYYGSSLVYQLYSHIQKAGPEGICSSDLGRKMTLPSLDIHSLLRVLSKNGCIFTIFEAKGKPKVKKYIAEIYANENKHYSDLKNQNTRTTAKSFQQNNRNVYSDLVKCKAIATDERENEILACKYSDNEINALSETDEDLTTDKNGFNMNILEYHNIESNVRKLQGVSHSTKKPLGSEIFHNEPSRYSGTVPLTDRKQKRLKTILDHLKCKHFTTRFELHKHIIKMEREENYNFKLDIRSLTKLVNELHDSKKLKIIRVDPKLEHKLTKIEFICDNSTTASDPEIQNAVEKAKLKFIGIPEKDDQKIQSTNTRNYSFRYQSNKSGIITGENGAAEKMPKTSLSLQHSKEMLKDHSMEPKFERAKILHTFLYYLVYEHKSGPIISDQQCVYHQSRSWKRFVPPLPNRDRDGWCLMADICSRIPLSLFIKIIDLTENIPGLTCFLKDNEKAHYLIKYLPRNLRDKFMDNRKYLFFIMDVIKVLCHMGLISLGPQIDVQRNQVFLYVHRHVSIKDTTASISEHLNVENMIKTKHYKFVQEKDVEIFWLDLKKISLHSPITEMRSKIRVEEFFNRKLTDTTKNKNFDEVKDDGIIPGDGLGVGGFDSSLFLHCKQNWQYVMSTKSCEKTLVTCDKVHNASGSLKSIFKNTEIKKFGIQTNLQRQAVNSLFMQKHKIEVNRKDNQPEEGSQKEGSQLGYGNGPKSNCREVSREKKQNQKIGRDERENQQENYFDNENNDYKVSSVMEDSSERKKKPKIEQPSKKRKATELKTVENGKSKKRIRYLDEKDKAALKKKVKVRCRWSSPEDSFLLLCRVVSCFLDPIYCKNMVIPYTAVRDLLHEHVPDISKDKNSRACERRIRYMISNPVTVSNINMFLTEALEDTALVNEFSQPKPPKSKKGEWIDMFTRVLTELQKKFTSFSFGQRKKIVIPNSLQEFYERFCLKYSDLKGNDSEPFYKEPEEVENVKEFVLATLVFSRLASMDDDTYVPEPFKKLYQLYPRKALRSVIAHLRKRRIISEHKAPYHGSERKSNPYKFSNIYNFGMLTKFSKKNFKESQFLLDVLSSAGSKSHVELMGDVPSGYSAAVISLTTREQLCLHTKLPPQAILFNTSLSEEMKTEIVERMINTLKEDQSRDIISDDEDISFQSGRVEEDMVKSRYKDVGIIEMEKRSRENLSSLNSSHLSEEQLFINASRLALCLLRHESSLLPYEKVRNAQDCVVISTCQVYCHLTHNKTPDLPTIPPHVIETRFSERKENGCVTETKGELTEDQILEISKTLTYFLPSGASLTNQNFADQIKIMYKQYSPKTYREAKSIFYLIYVSGVMGVSEKALWRKFSTLLGEFTLFKHLKILRKANHIIRVGVVTFTYVCTCFAKDWALVTNTLSKSYYNEKIRINNDDISQNPNILIVSHSEVDYECDSMQTSETNSTSFAVQNTCITKEDTVDNPAVLMPSDTIRNTLSGDQKTEKSYFIPRTWRHLDGNLNKPVFFSLLLTVLSHVISVPGISSVQMCEKFSLIPPVQILELIEILEKTFCVYRYFCKSKKASLFSSMKTVMVTIYPHPDDTEHLEPFPDAICKIACFRNAMNF</sequence>
<feature type="domain" description="GTF3C1 extended winged-helix" evidence="9">
    <location>
        <begin position="597"/>
        <end position="700"/>
    </location>
</feature>
<proteinExistence type="predicted"/>
<evidence type="ECO:0000256" key="2">
    <source>
        <dbReference type="ARBA" id="ARBA00022553"/>
    </source>
</evidence>
<dbReference type="EMBL" id="BMAW01009543">
    <property type="protein sequence ID" value="GFT14430.1"/>
    <property type="molecule type" value="Genomic_DNA"/>
</dbReference>
<evidence type="ECO:0000259" key="8">
    <source>
        <dbReference type="Pfam" id="PF23704"/>
    </source>
</evidence>
<feature type="compositionally biased region" description="Basic and acidic residues" evidence="6">
    <location>
        <begin position="1077"/>
        <end position="1090"/>
    </location>
</feature>
<organism evidence="10 11">
    <name type="scientific">Nephila pilipes</name>
    <name type="common">Giant wood spider</name>
    <name type="synonym">Nephila maculata</name>
    <dbReference type="NCBI Taxonomy" id="299642"/>
    <lineage>
        <taxon>Eukaryota</taxon>
        <taxon>Metazoa</taxon>
        <taxon>Ecdysozoa</taxon>
        <taxon>Arthropoda</taxon>
        <taxon>Chelicerata</taxon>
        <taxon>Arachnida</taxon>
        <taxon>Araneae</taxon>
        <taxon>Araneomorphae</taxon>
        <taxon>Entelegynae</taxon>
        <taxon>Araneoidea</taxon>
        <taxon>Nephilidae</taxon>
        <taxon>Nephila</taxon>
    </lineage>
</organism>
<dbReference type="GO" id="GO:0003677">
    <property type="term" value="F:DNA binding"/>
    <property type="evidence" value="ECO:0007669"/>
    <property type="project" value="UniProtKB-KW"/>
</dbReference>
<keyword evidence="5" id="KW-0539">Nucleus</keyword>
<gene>
    <name evidence="10" type="primary">GTF3C1</name>
    <name evidence="10" type="ORF">NPIL_335831</name>
</gene>
<dbReference type="Pfam" id="PF04182">
    <property type="entry name" value="B-block_TFIIIC"/>
    <property type="match status" value="1"/>
</dbReference>
<dbReference type="GO" id="GO:0042791">
    <property type="term" value="P:5S class rRNA transcription by RNA polymerase III"/>
    <property type="evidence" value="ECO:0007669"/>
    <property type="project" value="TreeGrafter"/>
</dbReference>
<comment type="subcellular location">
    <subcellularLocation>
        <location evidence="1">Nucleus</location>
    </subcellularLocation>
</comment>
<accession>A0A8X6TIJ7</accession>
<dbReference type="Pfam" id="PF23704">
    <property type="entry name" value="WHD_GTF3C1_N"/>
    <property type="match status" value="1"/>
</dbReference>
<dbReference type="InterPro" id="IPR056467">
    <property type="entry name" value="eWH_GTF3C1"/>
</dbReference>
<dbReference type="PANTHER" id="PTHR15180">
    <property type="entry name" value="GENERAL TRANSCRIPTION FACTOR 3C POLYPEPTIDE 1"/>
    <property type="match status" value="1"/>
</dbReference>
<keyword evidence="2" id="KW-0597">Phosphoprotein</keyword>
<keyword evidence="3" id="KW-0238">DNA-binding</keyword>
<dbReference type="Proteomes" id="UP000887013">
    <property type="component" value="Unassembled WGS sequence"/>
</dbReference>